<evidence type="ECO:0000256" key="4">
    <source>
        <dbReference type="ARBA" id="ARBA00022723"/>
    </source>
</evidence>
<evidence type="ECO:0000313" key="13">
    <source>
        <dbReference type="Proteomes" id="UP000557566"/>
    </source>
</evidence>
<dbReference type="CDD" id="cd05285">
    <property type="entry name" value="sorbitol_DH"/>
    <property type="match status" value="1"/>
</dbReference>
<keyword evidence="7" id="KW-0520">NAD</keyword>
<sequence length="425" mass="44750">MTAPGPRAPAAASASAPAPAPVSASRKPSLATNVMKNPSLVVTADGKVKMHDAPVLEPGPDEVLLHVRATGVCGSDIHFWHHGRIGDITVDGDCILGHEAAGVVLEVGADVTRVKKGDRVAVEPGVSCGRCFLCVGGRYNLCQQVAFSGVYPHHGTMQRYKTHPASHVHRLPDSMGFTAAALLEPLSVALHALRTSPVSLGSPVAVFGAGPIGLLAMAAARASGAHPIVITDLDPARLAFARSFEPACRTYLVAEADEPAESGRKIRGMFGGVFRGEFRGQENGPDEAEKPDQNPHQESDMPQLVLECTGVESSIATAAYTARRGGCVNVVGVSPRLTIDKLPFMHLSLAEIKLLFTNRYHDTWPAAVRAVEGGLIDQARLESLVSHRFALDDAVAAMQLVGGRHGSSARPVIKVQIVDDAANVD</sequence>
<evidence type="ECO:0000256" key="2">
    <source>
        <dbReference type="ARBA" id="ARBA00004921"/>
    </source>
</evidence>
<name>A0A8H4LXZ2_9HYPO</name>
<feature type="domain" description="Alcohol dehydrogenase-like N-terminal" evidence="11">
    <location>
        <begin position="59"/>
        <end position="173"/>
    </location>
</feature>
<dbReference type="PANTHER" id="PTHR43161:SF4">
    <property type="entry name" value="D-XYLULOSE REDUCTASE"/>
    <property type="match status" value="1"/>
</dbReference>
<dbReference type="Pfam" id="PF00107">
    <property type="entry name" value="ADH_zinc_N"/>
    <property type="match status" value="1"/>
</dbReference>
<comment type="similarity">
    <text evidence="3 8">Belongs to the zinc-containing alcohol dehydrogenase family.</text>
</comment>
<dbReference type="GO" id="GO:0003939">
    <property type="term" value="F:L-iditol 2-dehydrogenase (NAD+) activity"/>
    <property type="evidence" value="ECO:0007669"/>
    <property type="project" value="TreeGrafter"/>
</dbReference>
<feature type="compositionally biased region" description="Low complexity" evidence="9">
    <location>
        <begin position="1"/>
        <end position="29"/>
    </location>
</feature>
<dbReference type="Gene3D" id="3.40.50.720">
    <property type="entry name" value="NAD(P)-binding Rossmann-like Domain"/>
    <property type="match status" value="1"/>
</dbReference>
<keyword evidence="6" id="KW-0560">Oxidoreductase</keyword>
<dbReference type="InterPro" id="IPR036291">
    <property type="entry name" value="NAD(P)-bd_dom_sf"/>
</dbReference>
<feature type="region of interest" description="Disordered" evidence="9">
    <location>
        <begin position="279"/>
        <end position="299"/>
    </location>
</feature>
<evidence type="ECO:0000259" key="11">
    <source>
        <dbReference type="Pfam" id="PF08240"/>
    </source>
</evidence>
<dbReference type="InterPro" id="IPR002328">
    <property type="entry name" value="ADH_Zn_CS"/>
</dbReference>
<keyword evidence="5 8" id="KW-0862">Zinc</keyword>
<reference evidence="12 13" key="1">
    <citation type="journal article" date="2020" name="Genome Biol. Evol.">
        <title>A new high-quality draft genome assembly of the Chinese cordyceps Ophiocordyceps sinensis.</title>
        <authorList>
            <person name="Shu R."/>
            <person name="Zhang J."/>
            <person name="Meng Q."/>
            <person name="Zhang H."/>
            <person name="Zhou G."/>
            <person name="Li M."/>
            <person name="Wu P."/>
            <person name="Zhao Y."/>
            <person name="Chen C."/>
            <person name="Qin Q."/>
        </authorList>
    </citation>
    <scope>NUCLEOTIDE SEQUENCE [LARGE SCALE GENOMIC DNA]</scope>
    <source>
        <strain evidence="12 13">IOZ07</strain>
    </source>
</reference>
<gene>
    <name evidence="12" type="ORF">G6O67_005957</name>
</gene>
<dbReference type="GO" id="GO:0008270">
    <property type="term" value="F:zinc ion binding"/>
    <property type="evidence" value="ECO:0007669"/>
    <property type="project" value="InterPro"/>
</dbReference>
<keyword evidence="13" id="KW-1185">Reference proteome</keyword>
<evidence type="ECO:0000256" key="8">
    <source>
        <dbReference type="RuleBase" id="RU361277"/>
    </source>
</evidence>
<dbReference type="InterPro" id="IPR013154">
    <property type="entry name" value="ADH-like_N"/>
</dbReference>
<evidence type="ECO:0000313" key="12">
    <source>
        <dbReference type="EMBL" id="KAF4507301.1"/>
    </source>
</evidence>
<keyword evidence="4 8" id="KW-0479">Metal-binding</keyword>
<dbReference type="Proteomes" id="UP000557566">
    <property type="component" value="Unassembled WGS sequence"/>
</dbReference>
<evidence type="ECO:0000259" key="10">
    <source>
        <dbReference type="Pfam" id="PF00107"/>
    </source>
</evidence>
<dbReference type="InterPro" id="IPR045306">
    <property type="entry name" value="SDH-like"/>
</dbReference>
<evidence type="ECO:0000256" key="6">
    <source>
        <dbReference type="ARBA" id="ARBA00023002"/>
    </source>
</evidence>
<proteinExistence type="inferred from homology"/>
<dbReference type="OrthoDB" id="2148442at2759"/>
<protein>
    <recommendedName>
        <fullName evidence="14">Sorbitol dehydrogenase</fullName>
    </recommendedName>
</protein>
<comment type="pathway">
    <text evidence="2">Carbohydrate degradation.</text>
</comment>
<dbReference type="InterPro" id="IPR013149">
    <property type="entry name" value="ADH-like_C"/>
</dbReference>
<dbReference type="AlphaFoldDB" id="A0A8H4LXZ2"/>
<organism evidence="12 13">
    <name type="scientific">Ophiocordyceps sinensis</name>
    <dbReference type="NCBI Taxonomy" id="72228"/>
    <lineage>
        <taxon>Eukaryota</taxon>
        <taxon>Fungi</taxon>
        <taxon>Dikarya</taxon>
        <taxon>Ascomycota</taxon>
        <taxon>Pezizomycotina</taxon>
        <taxon>Sordariomycetes</taxon>
        <taxon>Hypocreomycetidae</taxon>
        <taxon>Hypocreales</taxon>
        <taxon>Ophiocordycipitaceae</taxon>
        <taxon>Ophiocordyceps</taxon>
    </lineage>
</organism>
<dbReference type="EMBL" id="JAAVMX010000006">
    <property type="protein sequence ID" value="KAF4507301.1"/>
    <property type="molecule type" value="Genomic_DNA"/>
</dbReference>
<feature type="domain" description="Alcohol dehydrogenase-like C-terminal" evidence="10">
    <location>
        <begin position="211"/>
        <end position="371"/>
    </location>
</feature>
<dbReference type="Pfam" id="PF08240">
    <property type="entry name" value="ADH_N"/>
    <property type="match status" value="1"/>
</dbReference>
<dbReference type="SUPFAM" id="SSF50129">
    <property type="entry name" value="GroES-like"/>
    <property type="match status" value="1"/>
</dbReference>
<comment type="caution">
    <text evidence="12">The sequence shown here is derived from an EMBL/GenBank/DDBJ whole genome shotgun (WGS) entry which is preliminary data.</text>
</comment>
<evidence type="ECO:0000256" key="1">
    <source>
        <dbReference type="ARBA" id="ARBA00001947"/>
    </source>
</evidence>
<dbReference type="SUPFAM" id="SSF51735">
    <property type="entry name" value="NAD(P)-binding Rossmann-fold domains"/>
    <property type="match status" value="1"/>
</dbReference>
<feature type="compositionally biased region" description="Basic and acidic residues" evidence="9">
    <location>
        <begin position="287"/>
        <end position="299"/>
    </location>
</feature>
<evidence type="ECO:0000256" key="7">
    <source>
        <dbReference type="ARBA" id="ARBA00023027"/>
    </source>
</evidence>
<evidence type="ECO:0000256" key="5">
    <source>
        <dbReference type="ARBA" id="ARBA00022833"/>
    </source>
</evidence>
<comment type="cofactor">
    <cofactor evidence="1 8">
        <name>Zn(2+)</name>
        <dbReference type="ChEBI" id="CHEBI:29105"/>
    </cofactor>
</comment>
<evidence type="ECO:0008006" key="14">
    <source>
        <dbReference type="Google" id="ProtNLM"/>
    </source>
</evidence>
<evidence type="ECO:0000256" key="9">
    <source>
        <dbReference type="SAM" id="MobiDB-lite"/>
    </source>
</evidence>
<dbReference type="GO" id="GO:0006062">
    <property type="term" value="P:sorbitol catabolic process"/>
    <property type="evidence" value="ECO:0007669"/>
    <property type="project" value="TreeGrafter"/>
</dbReference>
<feature type="region of interest" description="Disordered" evidence="9">
    <location>
        <begin position="1"/>
        <end position="30"/>
    </location>
</feature>
<dbReference type="PANTHER" id="PTHR43161">
    <property type="entry name" value="SORBITOL DEHYDROGENASE"/>
    <property type="match status" value="1"/>
</dbReference>
<dbReference type="PROSITE" id="PS00059">
    <property type="entry name" value="ADH_ZINC"/>
    <property type="match status" value="1"/>
</dbReference>
<dbReference type="InterPro" id="IPR011032">
    <property type="entry name" value="GroES-like_sf"/>
</dbReference>
<dbReference type="Gene3D" id="3.90.180.10">
    <property type="entry name" value="Medium-chain alcohol dehydrogenases, catalytic domain"/>
    <property type="match status" value="1"/>
</dbReference>
<evidence type="ECO:0000256" key="3">
    <source>
        <dbReference type="ARBA" id="ARBA00008072"/>
    </source>
</evidence>
<accession>A0A8H4LXZ2</accession>